<feature type="domain" description="Longin" evidence="6">
    <location>
        <begin position="65"/>
        <end position="114"/>
    </location>
</feature>
<reference evidence="7 8" key="1">
    <citation type="submission" date="2020-02" db="EMBL/GenBank/DDBJ databases">
        <authorList>
            <person name="Ma Q."/>
            <person name="Huang Y."/>
            <person name="Song X."/>
            <person name="Pei D."/>
        </authorList>
    </citation>
    <scope>NUCLEOTIDE SEQUENCE [LARGE SCALE GENOMIC DNA]</scope>
    <source>
        <strain evidence="7">Sxm20200214</strain>
        <tissue evidence="7">Leaf</tissue>
    </source>
</reference>
<keyword evidence="3 5" id="KW-0472">Membrane</keyword>
<keyword evidence="5" id="KW-0812">Transmembrane</keyword>
<evidence type="ECO:0000313" key="8">
    <source>
        <dbReference type="Proteomes" id="UP000886595"/>
    </source>
</evidence>
<evidence type="ECO:0000259" key="6">
    <source>
        <dbReference type="PROSITE" id="PS50859"/>
    </source>
</evidence>
<comment type="subcellular location">
    <subcellularLocation>
        <location evidence="1">Membrane</location>
    </subcellularLocation>
</comment>
<feature type="compositionally biased region" description="Polar residues" evidence="4">
    <location>
        <begin position="167"/>
        <end position="178"/>
    </location>
</feature>
<comment type="caution">
    <text evidence="7">The sequence shown here is derived from an EMBL/GenBank/DDBJ whole genome shotgun (WGS) entry which is preliminary data.</text>
</comment>
<evidence type="ECO:0000256" key="3">
    <source>
        <dbReference type="ARBA" id="ARBA00023136"/>
    </source>
</evidence>
<dbReference type="OrthoDB" id="1871923at2759"/>
<evidence type="ECO:0000313" key="7">
    <source>
        <dbReference type="EMBL" id="KAG2331584.1"/>
    </source>
</evidence>
<evidence type="ECO:0000256" key="2">
    <source>
        <dbReference type="ARBA" id="ARBA00008025"/>
    </source>
</evidence>
<dbReference type="PROSITE" id="PS50859">
    <property type="entry name" value="LONGIN"/>
    <property type="match status" value="1"/>
</dbReference>
<dbReference type="PANTHER" id="PTHR47461:SF5">
    <property type="entry name" value="PHYTOLONGIN PHYL1.1"/>
    <property type="match status" value="1"/>
</dbReference>
<organism evidence="7 8">
    <name type="scientific">Brassica carinata</name>
    <name type="common">Ethiopian mustard</name>
    <name type="synonym">Abyssinian cabbage</name>
    <dbReference type="NCBI Taxonomy" id="52824"/>
    <lineage>
        <taxon>Eukaryota</taxon>
        <taxon>Viridiplantae</taxon>
        <taxon>Streptophyta</taxon>
        <taxon>Embryophyta</taxon>
        <taxon>Tracheophyta</taxon>
        <taxon>Spermatophyta</taxon>
        <taxon>Magnoliopsida</taxon>
        <taxon>eudicotyledons</taxon>
        <taxon>Gunneridae</taxon>
        <taxon>Pentapetalae</taxon>
        <taxon>rosids</taxon>
        <taxon>malvids</taxon>
        <taxon>Brassicales</taxon>
        <taxon>Brassicaceae</taxon>
        <taxon>Brassiceae</taxon>
        <taxon>Brassica</taxon>
    </lineage>
</organism>
<keyword evidence="8" id="KW-1185">Reference proteome</keyword>
<dbReference type="Proteomes" id="UP000886595">
    <property type="component" value="Unassembled WGS sequence"/>
</dbReference>
<dbReference type="InterPro" id="IPR044783">
    <property type="entry name" value="PHYL"/>
</dbReference>
<dbReference type="InterPro" id="IPR011012">
    <property type="entry name" value="Longin-like_dom_sf"/>
</dbReference>
<comment type="similarity">
    <text evidence="2">Belongs to the synaptobrevin family.</text>
</comment>
<evidence type="ECO:0000256" key="1">
    <source>
        <dbReference type="ARBA" id="ARBA00004370"/>
    </source>
</evidence>
<accession>A0A8X8BAV2</accession>
<protein>
    <recommendedName>
        <fullName evidence="6">Longin domain-containing protein</fullName>
    </recommendedName>
</protein>
<evidence type="ECO:0000256" key="5">
    <source>
        <dbReference type="SAM" id="Phobius"/>
    </source>
</evidence>
<keyword evidence="5" id="KW-1133">Transmembrane helix</keyword>
<feature type="transmembrane region" description="Helical" evidence="5">
    <location>
        <begin position="248"/>
        <end position="270"/>
    </location>
</feature>
<dbReference type="GO" id="GO:0016020">
    <property type="term" value="C:membrane"/>
    <property type="evidence" value="ECO:0007669"/>
    <property type="project" value="UniProtKB-SubCell"/>
</dbReference>
<evidence type="ECO:0000256" key="4">
    <source>
        <dbReference type="SAM" id="MobiDB-lite"/>
    </source>
</evidence>
<sequence length="279" mass="31193">MIDFILDFEYIAEGFCWKNPQMGLIKNTVHYCCVSRDNQILYAYNGGDQSNEALAGLCLEKTPPFHAWYFESIGKRRFGFLIGDGFVYFAIVDEVLGKLSVLKFLEHLRDEFKKAARKNSRGSFTAVIGSINVDDQLVPVVSKLIASLERVAAETANNELKASNSNLAEQSEAVSSTKAPLLGKSSKQEKKRGKDHVVSLRGIELDQHKNSNERCEASSAAETSLQKECVPRRGRSGSQSFEWKWRRLVQIVLAIDAAICLTLFCIWLAICQGIKCTRS</sequence>
<feature type="region of interest" description="Disordered" evidence="4">
    <location>
        <begin position="167"/>
        <end position="196"/>
    </location>
</feature>
<proteinExistence type="inferred from homology"/>
<dbReference type="SMART" id="SM01270">
    <property type="entry name" value="Longin"/>
    <property type="match status" value="1"/>
</dbReference>
<dbReference type="PANTHER" id="PTHR47461">
    <property type="entry name" value="PHYTOLONGIN PHYL1.2"/>
    <property type="match status" value="1"/>
</dbReference>
<dbReference type="AlphaFoldDB" id="A0A8X8BAV2"/>
<gene>
    <name evidence="7" type="ORF">Bca52824_002764</name>
</gene>
<dbReference type="InterPro" id="IPR010908">
    <property type="entry name" value="Longin_dom"/>
</dbReference>
<dbReference type="SUPFAM" id="SSF64356">
    <property type="entry name" value="SNARE-like"/>
    <property type="match status" value="1"/>
</dbReference>
<name>A0A8X8BAV2_BRACI</name>
<dbReference type="EMBL" id="JAAMPC010000001">
    <property type="protein sequence ID" value="KAG2331584.1"/>
    <property type="molecule type" value="Genomic_DNA"/>
</dbReference>
<dbReference type="Gene3D" id="3.30.450.50">
    <property type="entry name" value="Longin domain"/>
    <property type="match status" value="1"/>
</dbReference>